<dbReference type="Proteomes" id="UP001497497">
    <property type="component" value="Unassembled WGS sequence"/>
</dbReference>
<feature type="region of interest" description="Disordered" evidence="1">
    <location>
        <begin position="439"/>
        <end position="462"/>
    </location>
</feature>
<reference evidence="2 3" key="1">
    <citation type="submission" date="2024-04" db="EMBL/GenBank/DDBJ databases">
        <authorList>
            <consortium name="Genoscope - CEA"/>
            <person name="William W."/>
        </authorList>
    </citation>
    <scope>NUCLEOTIDE SEQUENCE [LARGE SCALE GENOMIC DNA]</scope>
</reference>
<feature type="region of interest" description="Disordered" evidence="1">
    <location>
        <begin position="94"/>
        <end position="150"/>
    </location>
</feature>
<feature type="compositionally biased region" description="Polar residues" evidence="1">
    <location>
        <begin position="897"/>
        <end position="909"/>
    </location>
</feature>
<feature type="compositionally biased region" description="Polar residues" evidence="1">
    <location>
        <begin position="1381"/>
        <end position="1402"/>
    </location>
</feature>
<feature type="compositionally biased region" description="Basic and acidic residues" evidence="1">
    <location>
        <begin position="676"/>
        <end position="691"/>
    </location>
</feature>
<feature type="region of interest" description="Disordered" evidence="1">
    <location>
        <begin position="1"/>
        <end position="70"/>
    </location>
</feature>
<evidence type="ECO:0000256" key="1">
    <source>
        <dbReference type="SAM" id="MobiDB-lite"/>
    </source>
</evidence>
<feature type="compositionally biased region" description="Polar residues" evidence="1">
    <location>
        <begin position="1345"/>
        <end position="1354"/>
    </location>
</feature>
<feature type="compositionally biased region" description="Basic and acidic residues" evidence="1">
    <location>
        <begin position="624"/>
        <end position="643"/>
    </location>
</feature>
<proteinExistence type="predicted"/>
<name>A0AAV2IKW5_LYMST</name>
<feature type="compositionally biased region" description="Low complexity" evidence="1">
    <location>
        <begin position="729"/>
        <end position="748"/>
    </location>
</feature>
<keyword evidence="3" id="KW-1185">Reference proteome</keyword>
<feature type="compositionally biased region" description="Polar residues" evidence="1">
    <location>
        <begin position="102"/>
        <end position="112"/>
    </location>
</feature>
<feature type="compositionally biased region" description="Low complexity" evidence="1">
    <location>
        <begin position="318"/>
        <end position="334"/>
    </location>
</feature>
<feature type="region of interest" description="Disordered" evidence="1">
    <location>
        <begin position="298"/>
        <end position="409"/>
    </location>
</feature>
<accession>A0AAV2IKW5</accession>
<feature type="compositionally biased region" description="Basic and acidic residues" evidence="1">
    <location>
        <begin position="517"/>
        <end position="529"/>
    </location>
</feature>
<feature type="region of interest" description="Disordered" evidence="1">
    <location>
        <begin position="517"/>
        <end position="575"/>
    </location>
</feature>
<evidence type="ECO:0000313" key="3">
    <source>
        <dbReference type="Proteomes" id="UP001497497"/>
    </source>
</evidence>
<feature type="compositionally biased region" description="Polar residues" evidence="1">
    <location>
        <begin position="120"/>
        <end position="150"/>
    </location>
</feature>
<organism evidence="2 3">
    <name type="scientific">Lymnaea stagnalis</name>
    <name type="common">Great pond snail</name>
    <name type="synonym">Helix stagnalis</name>
    <dbReference type="NCBI Taxonomy" id="6523"/>
    <lineage>
        <taxon>Eukaryota</taxon>
        <taxon>Metazoa</taxon>
        <taxon>Spiralia</taxon>
        <taxon>Lophotrochozoa</taxon>
        <taxon>Mollusca</taxon>
        <taxon>Gastropoda</taxon>
        <taxon>Heterobranchia</taxon>
        <taxon>Euthyneura</taxon>
        <taxon>Panpulmonata</taxon>
        <taxon>Hygrophila</taxon>
        <taxon>Lymnaeoidea</taxon>
        <taxon>Lymnaeidae</taxon>
        <taxon>Lymnaea</taxon>
    </lineage>
</organism>
<feature type="compositionally biased region" description="Polar residues" evidence="1">
    <location>
        <begin position="530"/>
        <end position="540"/>
    </location>
</feature>
<feature type="compositionally biased region" description="Basic and acidic residues" evidence="1">
    <location>
        <begin position="910"/>
        <end position="921"/>
    </location>
</feature>
<feature type="compositionally biased region" description="Basic and acidic residues" evidence="1">
    <location>
        <begin position="28"/>
        <end position="37"/>
    </location>
</feature>
<feature type="compositionally biased region" description="Basic and acidic residues" evidence="1">
    <location>
        <begin position="700"/>
        <end position="726"/>
    </location>
</feature>
<protein>
    <submittedName>
        <fullName evidence="2">Uncharacterized protein</fullName>
    </submittedName>
</protein>
<feature type="region of interest" description="Disordered" evidence="1">
    <location>
        <begin position="1342"/>
        <end position="1403"/>
    </location>
</feature>
<feature type="compositionally biased region" description="Polar residues" evidence="1">
    <location>
        <begin position="923"/>
        <end position="932"/>
    </location>
</feature>
<comment type="caution">
    <text evidence="2">The sequence shown here is derived from an EMBL/GenBank/DDBJ whole genome shotgun (WGS) entry which is preliminary data.</text>
</comment>
<feature type="compositionally biased region" description="Basic and acidic residues" evidence="1">
    <location>
        <begin position="652"/>
        <end position="667"/>
    </location>
</feature>
<feature type="compositionally biased region" description="Pro residues" evidence="1">
    <location>
        <begin position="816"/>
        <end position="828"/>
    </location>
</feature>
<feature type="region of interest" description="Disordered" evidence="1">
    <location>
        <begin position="624"/>
        <end position="966"/>
    </location>
</feature>
<dbReference type="EMBL" id="CAXITT010000894">
    <property type="protein sequence ID" value="CAL1547040.1"/>
    <property type="molecule type" value="Genomic_DNA"/>
</dbReference>
<feature type="compositionally biased region" description="Polar residues" evidence="1">
    <location>
        <begin position="551"/>
        <end position="573"/>
    </location>
</feature>
<evidence type="ECO:0000313" key="2">
    <source>
        <dbReference type="EMBL" id="CAL1547040.1"/>
    </source>
</evidence>
<feature type="compositionally biased region" description="Acidic residues" evidence="1">
    <location>
        <begin position="753"/>
        <end position="764"/>
    </location>
</feature>
<sequence length="1422" mass="155256">MGQNSSAHIHVPATTPPRGRQPAASVPRLEDQPRQEDPPPAPEAIPKTPTYVVPENKVLPNGSGDVVGARRSLRPVSQELTKLHPEFADIFNYESDPEFEGDSSSLERSLSTPRLDKENSSVGLSASGSATDLSTRGFSPRGNTGLSAPLANVTNGHVLTKDAEDIYAVSSKVRASTPNLHNGQESWSSLRRANSMDRVIAQPNKYYRHSRQTSLTSGISLQDTVILEDPREHLYNIARHEPFSNLMPSTTSLPVPSTFDMDYSLNLTYAQLAEHRRQKRAAELEGRTGKKMEELSAEITASSTVPKSPFDRQNLGMKSSTHSVSTGSSETGVSKSKKKKAPAPPPPPVAPFRYSFTHEPPADYEMQEHGIQHQKAAPQPHPTHKRSNSSVSGIKKPPAPQPLPKRHSLANLETAAVVQKPAAPEIPLPKSMSDLFTKSVASAGGSSPALATGSTPAGQKDTVHVPGHAQLQRSMSEAKRQIEVLKKLEDALKNPKQSDSPSTKKSVVAEILDTVEDKSFDNETKEQSHVDGTSNTNPLNVTKPLGHEPNVVNSEKSTVANRTSEESPSNAESVTPIKRMSSLLQHDIVLAAQARGAKVIIAKATPTLERPKDASELFRDELAKAASAREERRKVASDVKASEDESVTNVASRDDKVSLFKTSEVKVSKRASPKASESHSLKAQHDSDREILTNGNVGSEVEKPSEGRTKEELDQEYIEKTFEFSKRPSIQSEDMSISSSNNSQRMFSPNWTPEEDLESDDDIREDTLTMTHRRVPSEGFKSSILPTKLHDLKNEATTKQQKKKNVKSQDDTEKSSPPPPPPHPPPVADKPKFGSVRKFKRNIHQSMRNAFGSISKASGKLMKKHKSREAVYKADTPPDSPTVDETEHNGGLDLSNWVLSDSRSGSLRRTASDRYIERENEYETSPSESSGESDVGDIDFASGIDKVSNPRKNSRGRGVEEDQPAKGMKRAGVAYVSGKGQIIVLPEFNTVKVDKAGNVVEEEDDGGHAPKIFKKKSRKFKYESTVRVQEKNRLELQVAKEIREKERQIEMDRLLQQTMERDFRRLRDLETKERLQRMQTETMKEQITLMQRQQLQNEINNNAGNLNGSAQMTPVHGPVLGNGHVSTTPYVQNEHTGGGYINSLRSFGGPAPQNAYTTPPFPTTVLGHAPTHMPHPTQYTSHSAPLVGNNLGLGAPQAPQLTSQELSHISDYMRMMGVAPPTNQQQWAVLLSTISFNSTGFPGYDQKTAYSGIYGMGTGPDLSHIFGTGKSMESTTSPVNRQVISVLSGKPSYGDLMPVDRHSGDNVFYNPMQMLSAQSQMQQVPSITVIEDSPRVAGRSFMSGGVNTSDQTRTPGVPGINGKANGSVDLKPVSDLDYTAPVSQNSLSPGNTGQNSVKSPTLSPKVYGPIGFRPVAFNTGST</sequence>
<gene>
    <name evidence="2" type="ORF">GSLYS_00020392001</name>
</gene>